<sequence>MVNIYETLKKSNDDATGRTHLQVVSAMKMKKTKFEVILTPLGFEKQPVTADESREWIVGMLTALSFRNGSNFCHDDIRWRNIVFVPTEAATGYWMLIDMDESFSPNTRKIDWNRQLMGETLTYQHDFYQLGKLLADLDFELPMELENLQNALVASVGTKTTAQDLFELL</sequence>
<dbReference type="EMBL" id="VJMH01005098">
    <property type="protein sequence ID" value="KAF0701200.1"/>
    <property type="molecule type" value="Genomic_DNA"/>
</dbReference>
<name>A0A485KJW7_9STRA</name>
<reference evidence="1" key="2">
    <citation type="submission" date="2019-06" db="EMBL/GenBank/DDBJ databases">
        <title>Genomics analysis of Aphanomyces spp. identifies a new class of oomycete effector associated with host adaptation.</title>
        <authorList>
            <person name="Gaulin E."/>
        </authorList>
    </citation>
    <scope>NUCLEOTIDE SEQUENCE</scope>
    <source>
        <strain evidence="1">CBS 578.67</strain>
    </source>
</reference>
<dbReference type="EMBL" id="CAADRA010005119">
    <property type="protein sequence ID" value="VFT85197.1"/>
    <property type="molecule type" value="Genomic_DNA"/>
</dbReference>
<evidence type="ECO:0000313" key="1">
    <source>
        <dbReference type="EMBL" id="KAF0701200.1"/>
    </source>
</evidence>
<organism evidence="2 3">
    <name type="scientific">Aphanomyces stellatus</name>
    <dbReference type="NCBI Taxonomy" id="120398"/>
    <lineage>
        <taxon>Eukaryota</taxon>
        <taxon>Sar</taxon>
        <taxon>Stramenopiles</taxon>
        <taxon>Oomycota</taxon>
        <taxon>Saprolegniomycetes</taxon>
        <taxon>Saprolegniales</taxon>
        <taxon>Verrucalvaceae</taxon>
        <taxon>Aphanomyces</taxon>
    </lineage>
</organism>
<reference evidence="2 3" key="1">
    <citation type="submission" date="2019-03" db="EMBL/GenBank/DDBJ databases">
        <authorList>
            <person name="Gaulin E."/>
            <person name="Dumas B."/>
        </authorList>
    </citation>
    <scope>NUCLEOTIDE SEQUENCE [LARGE SCALE GENOMIC DNA]</scope>
    <source>
        <strain evidence="2">CBS 568.67</strain>
    </source>
</reference>
<evidence type="ECO:0000313" key="2">
    <source>
        <dbReference type="EMBL" id="VFT85197.1"/>
    </source>
</evidence>
<protein>
    <submittedName>
        <fullName evidence="2">Aste57867_8310 protein</fullName>
    </submittedName>
</protein>
<gene>
    <name evidence="2" type="primary">Aste57867_8310</name>
    <name evidence="1" type="ORF">As57867_008278</name>
    <name evidence="2" type="ORF">ASTE57867_8310</name>
</gene>
<dbReference type="OrthoDB" id="127950at2759"/>
<proteinExistence type="predicted"/>
<accession>A0A485KJW7</accession>
<evidence type="ECO:0000313" key="3">
    <source>
        <dbReference type="Proteomes" id="UP000332933"/>
    </source>
</evidence>
<dbReference type="InterPro" id="IPR011009">
    <property type="entry name" value="Kinase-like_dom_sf"/>
</dbReference>
<dbReference type="AlphaFoldDB" id="A0A485KJW7"/>
<dbReference type="Proteomes" id="UP000332933">
    <property type="component" value="Unassembled WGS sequence"/>
</dbReference>
<dbReference type="SUPFAM" id="SSF56112">
    <property type="entry name" value="Protein kinase-like (PK-like)"/>
    <property type="match status" value="1"/>
</dbReference>
<keyword evidence="3" id="KW-1185">Reference proteome</keyword>
<dbReference type="Gene3D" id="1.10.510.10">
    <property type="entry name" value="Transferase(Phosphotransferase) domain 1"/>
    <property type="match status" value="1"/>
</dbReference>